<evidence type="ECO:0000313" key="3">
    <source>
        <dbReference type="Proteomes" id="UP001208689"/>
    </source>
</evidence>
<evidence type="ECO:0000313" key="2">
    <source>
        <dbReference type="EMBL" id="UYP48120.1"/>
    </source>
</evidence>
<evidence type="ECO:0008006" key="4">
    <source>
        <dbReference type="Google" id="ProtNLM"/>
    </source>
</evidence>
<sequence>MSSENKSNIKSEKESSQESPKASPLDQEIAKLKSHDFRVKNNAIKTLGKMKDAKAREKLFEIAKSEHFDGRLRVSAIDSLGRGSKGNELFRLLQALAGDPKQSREVRRTCITQLTRFKDPKSIRIFVSALDDEYRFIRFWAVRGLIKIQDIKATVGLVKALGDEDEEIRKEVSAHLERIGEEAVPALIKAFNNPEANKFLKYGVMGLLKRIPSQKSFEALVKALEDENDRVVTIAIRGLGKSNNPDAIRPLIHLYKTNERKRRLIEDALFRIGQENPKILVIMLAALLLEEDQSLPAMAMSLFAKIPQSYIQLGDIASDKELNEDFRAKIKKVMEQL</sequence>
<feature type="region of interest" description="Disordered" evidence="1">
    <location>
        <begin position="1"/>
        <end position="30"/>
    </location>
</feature>
<dbReference type="PANTHER" id="PTHR12697:SF5">
    <property type="entry name" value="DEOXYHYPUSINE HYDROXYLASE"/>
    <property type="match status" value="1"/>
</dbReference>
<organism evidence="2 3">
    <name type="scientific">Candidatus Lokiarchaeum ossiferum</name>
    <dbReference type="NCBI Taxonomy" id="2951803"/>
    <lineage>
        <taxon>Archaea</taxon>
        <taxon>Promethearchaeati</taxon>
        <taxon>Promethearchaeota</taxon>
        <taxon>Promethearchaeia</taxon>
        <taxon>Promethearchaeales</taxon>
        <taxon>Promethearchaeaceae</taxon>
        <taxon>Candidatus Lokiarchaeum</taxon>
    </lineage>
</organism>
<evidence type="ECO:0000256" key="1">
    <source>
        <dbReference type="SAM" id="MobiDB-lite"/>
    </source>
</evidence>
<dbReference type="Proteomes" id="UP001208689">
    <property type="component" value="Chromosome"/>
</dbReference>
<dbReference type="EMBL" id="CP104013">
    <property type="protein sequence ID" value="UYP48120.1"/>
    <property type="molecule type" value="Genomic_DNA"/>
</dbReference>
<dbReference type="SUPFAM" id="SSF48371">
    <property type="entry name" value="ARM repeat"/>
    <property type="match status" value="2"/>
</dbReference>
<dbReference type="PANTHER" id="PTHR12697">
    <property type="entry name" value="PBS LYASE HEAT-LIKE PROTEIN"/>
    <property type="match status" value="1"/>
</dbReference>
<dbReference type="SMART" id="SM00567">
    <property type="entry name" value="EZ_HEAT"/>
    <property type="match status" value="5"/>
</dbReference>
<dbReference type="Pfam" id="PF13646">
    <property type="entry name" value="HEAT_2"/>
    <property type="match status" value="2"/>
</dbReference>
<accession>A0ABY6HX82</accession>
<dbReference type="InterPro" id="IPR004155">
    <property type="entry name" value="PBS_lyase_HEAT"/>
</dbReference>
<name>A0ABY6HX82_9ARCH</name>
<protein>
    <recommendedName>
        <fullName evidence="4">HEAT repeat domain-containing protein</fullName>
    </recommendedName>
</protein>
<reference evidence="2" key="1">
    <citation type="submission" date="2022-09" db="EMBL/GenBank/DDBJ databases">
        <title>Actin cytoskeleton and complex cell architecture in an #Asgard archaeon.</title>
        <authorList>
            <person name="Ponce Toledo R.I."/>
            <person name="Schleper C."/>
            <person name="Rodrigues Oliveira T."/>
            <person name="Wollweber F."/>
            <person name="Xu J."/>
            <person name="Rittmann S."/>
            <person name="Klingl A."/>
            <person name="Pilhofer M."/>
        </authorList>
    </citation>
    <scope>NUCLEOTIDE SEQUENCE</scope>
    <source>
        <strain evidence="2">B-35</strain>
    </source>
</reference>
<keyword evidence="3" id="KW-1185">Reference proteome</keyword>
<gene>
    <name evidence="2" type="ORF">NEF87_004405</name>
</gene>
<dbReference type="Gene3D" id="1.25.10.10">
    <property type="entry name" value="Leucine-rich Repeat Variant"/>
    <property type="match status" value="2"/>
</dbReference>
<dbReference type="InterPro" id="IPR016024">
    <property type="entry name" value="ARM-type_fold"/>
</dbReference>
<proteinExistence type="predicted"/>
<feature type="compositionally biased region" description="Basic and acidic residues" evidence="1">
    <location>
        <begin position="7"/>
        <end position="16"/>
    </location>
</feature>
<dbReference type="InterPro" id="IPR011989">
    <property type="entry name" value="ARM-like"/>
</dbReference>